<dbReference type="PIRSF" id="PIRSF005902">
    <property type="entry name" value="DNase_TatD"/>
    <property type="match status" value="1"/>
</dbReference>
<dbReference type="EMBL" id="JAEUGD010000061">
    <property type="protein sequence ID" value="MBL6448323.1"/>
    <property type="molecule type" value="Genomic_DNA"/>
</dbReference>
<accession>A0A937KFL7</accession>
<dbReference type="Pfam" id="PF01026">
    <property type="entry name" value="TatD_DNase"/>
    <property type="match status" value="1"/>
</dbReference>
<keyword evidence="6" id="KW-1185">Reference proteome</keyword>
<dbReference type="PANTHER" id="PTHR46124:SF4">
    <property type="entry name" value="HYDROLASE TATD"/>
    <property type="match status" value="1"/>
</dbReference>
<dbReference type="InterPro" id="IPR015991">
    <property type="entry name" value="TatD/YcfH-like"/>
</dbReference>
<keyword evidence="2 4" id="KW-0479">Metal-binding</keyword>
<evidence type="ECO:0000313" key="6">
    <source>
        <dbReference type="Proteomes" id="UP000614216"/>
    </source>
</evidence>
<dbReference type="Proteomes" id="UP000614216">
    <property type="component" value="Unassembled WGS sequence"/>
</dbReference>
<dbReference type="GO" id="GO:0005829">
    <property type="term" value="C:cytosol"/>
    <property type="evidence" value="ECO:0007669"/>
    <property type="project" value="TreeGrafter"/>
</dbReference>
<dbReference type="CDD" id="cd01310">
    <property type="entry name" value="TatD_DNAse"/>
    <property type="match status" value="1"/>
</dbReference>
<evidence type="ECO:0000256" key="2">
    <source>
        <dbReference type="ARBA" id="ARBA00022723"/>
    </source>
</evidence>
<feature type="binding site" evidence="4">
    <location>
        <position position="131"/>
    </location>
    <ligand>
        <name>a divalent metal cation</name>
        <dbReference type="ChEBI" id="CHEBI:60240"/>
        <label>2</label>
    </ligand>
</feature>
<proteinExistence type="inferred from homology"/>
<dbReference type="GO" id="GO:0004536">
    <property type="term" value="F:DNA nuclease activity"/>
    <property type="evidence" value="ECO:0007669"/>
    <property type="project" value="InterPro"/>
</dbReference>
<feature type="binding site" evidence="4">
    <location>
        <position position="95"/>
    </location>
    <ligand>
        <name>a divalent metal cation</name>
        <dbReference type="ChEBI" id="CHEBI:60240"/>
        <label>1</label>
    </ligand>
</feature>
<comment type="caution">
    <text evidence="5">The sequence shown here is derived from an EMBL/GenBank/DDBJ whole genome shotgun (WGS) entry which is preliminary data.</text>
</comment>
<dbReference type="PANTHER" id="PTHR46124">
    <property type="entry name" value="D-AMINOACYL-TRNA DEACYLASE"/>
    <property type="match status" value="1"/>
</dbReference>
<dbReference type="FunFam" id="3.20.20.140:FF:000005">
    <property type="entry name" value="TatD family hydrolase"/>
    <property type="match status" value="1"/>
</dbReference>
<dbReference type="GO" id="GO:0046872">
    <property type="term" value="F:metal ion binding"/>
    <property type="evidence" value="ECO:0007669"/>
    <property type="project" value="UniProtKB-KW"/>
</dbReference>
<dbReference type="RefSeq" id="WP_202857863.1">
    <property type="nucleotide sequence ID" value="NZ_JAEUGD010000061.1"/>
</dbReference>
<dbReference type="NCBIfam" id="TIGR00010">
    <property type="entry name" value="YchF/TatD family DNA exonuclease"/>
    <property type="match status" value="1"/>
</dbReference>
<reference evidence="5" key="1">
    <citation type="submission" date="2021-01" db="EMBL/GenBank/DDBJ databases">
        <title>Fulvivirga kasyanovii gen. nov., sp nov., a novel member of the phylum Bacteroidetes isolated from seawater in a mussel farm.</title>
        <authorList>
            <person name="Zhao L.-H."/>
            <person name="Wang Z.-J."/>
        </authorList>
    </citation>
    <scope>NUCLEOTIDE SEQUENCE</scope>
    <source>
        <strain evidence="5">29W222</strain>
    </source>
</reference>
<comment type="similarity">
    <text evidence="1">Belongs to the metallo-dependent hydrolases superfamily. TatD-type hydrolase family.</text>
</comment>
<gene>
    <name evidence="5" type="ORF">JMN32_18565</name>
</gene>
<dbReference type="InterPro" id="IPR032466">
    <property type="entry name" value="Metal_Hydrolase"/>
</dbReference>
<feature type="binding site" evidence="4">
    <location>
        <position position="205"/>
    </location>
    <ligand>
        <name>a divalent metal cation</name>
        <dbReference type="ChEBI" id="CHEBI:60240"/>
        <label>1</label>
    </ligand>
</feature>
<feature type="binding site" evidence="4">
    <location>
        <position position="156"/>
    </location>
    <ligand>
        <name>a divalent metal cation</name>
        <dbReference type="ChEBI" id="CHEBI:60240"/>
        <label>2</label>
    </ligand>
</feature>
<evidence type="ECO:0000313" key="5">
    <source>
        <dbReference type="EMBL" id="MBL6448323.1"/>
    </source>
</evidence>
<keyword evidence="3 5" id="KW-0378">Hydrolase</keyword>
<dbReference type="InterPro" id="IPR001130">
    <property type="entry name" value="TatD-like"/>
</dbReference>
<feature type="binding site" evidence="4">
    <location>
        <position position="10"/>
    </location>
    <ligand>
        <name>a divalent metal cation</name>
        <dbReference type="ChEBI" id="CHEBI:60240"/>
        <label>1</label>
    </ligand>
</feature>
<evidence type="ECO:0000256" key="1">
    <source>
        <dbReference type="ARBA" id="ARBA00009275"/>
    </source>
</evidence>
<dbReference type="AlphaFoldDB" id="A0A937KFL7"/>
<evidence type="ECO:0000256" key="3">
    <source>
        <dbReference type="ARBA" id="ARBA00022801"/>
    </source>
</evidence>
<feature type="binding site" evidence="4">
    <location>
        <position position="8"/>
    </location>
    <ligand>
        <name>a divalent metal cation</name>
        <dbReference type="ChEBI" id="CHEBI:60240"/>
        <label>1</label>
    </ligand>
</feature>
<evidence type="ECO:0000256" key="4">
    <source>
        <dbReference type="PIRSR" id="PIRSR005902-1"/>
    </source>
</evidence>
<name>A0A937KFL7_9BACT</name>
<sequence>MNEFVDSHAHIYLNKFKEDLSDVLERSFEHGVNRIYMPNIDHTSIDDMMEVESKYPNNCFSMMGLHPCSVQKGFEKELYLVEEWLGKRDFVAIGEIGTDLYWDKTYWEEQKEAFKIQVEWAKEYKLPLVIHCRESIDETIELLEAVKNDELTGVFHCFSGDLEQARKIIDLGFYLGFGGVATFKNGGLDAVIPHIGLDHILLETDSPYLAPVPHRGKRNEPAYIPVIAKRVATLKEMPLDEIAAKTTANALILFGQK</sequence>
<dbReference type="Gene3D" id="3.20.20.140">
    <property type="entry name" value="Metal-dependent hydrolases"/>
    <property type="match status" value="1"/>
</dbReference>
<dbReference type="SUPFAM" id="SSF51556">
    <property type="entry name" value="Metallo-dependent hydrolases"/>
    <property type="match status" value="1"/>
</dbReference>
<dbReference type="GO" id="GO:0016788">
    <property type="term" value="F:hydrolase activity, acting on ester bonds"/>
    <property type="evidence" value="ECO:0007669"/>
    <property type="project" value="InterPro"/>
</dbReference>
<organism evidence="5 6">
    <name type="scientific">Fulvivirga marina</name>
    <dbReference type="NCBI Taxonomy" id="2494733"/>
    <lineage>
        <taxon>Bacteria</taxon>
        <taxon>Pseudomonadati</taxon>
        <taxon>Bacteroidota</taxon>
        <taxon>Cytophagia</taxon>
        <taxon>Cytophagales</taxon>
        <taxon>Fulvivirgaceae</taxon>
        <taxon>Fulvivirga</taxon>
    </lineage>
</organism>
<protein>
    <submittedName>
        <fullName evidence="5">TatD family hydrolase</fullName>
    </submittedName>
</protein>